<protein>
    <submittedName>
        <fullName evidence="1">Uncharacterized protein</fullName>
    </submittedName>
</protein>
<name>A0A8C2Z2R6_CYCLU</name>
<sequence>MGCEIYSKKVRFLLQDKHHSPSFQVHFANRPLKWLGPILQFIWSNIFVIHCMDQSKSHCPHVGLI</sequence>
<dbReference type="AlphaFoldDB" id="A0A8C2Z2R6"/>
<accession>A0A8C2Z2R6</accession>
<organism evidence="1 2">
    <name type="scientific">Cyclopterus lumpus</name>
    <name type="common">Lumpsucker</name>
    <dbReference type="NCBI Taxonomy" id="8103"/>
    <lineage>
        <taxon>Eukaryota</taxon>
        <taxon>Metazoa</taxon>
        <taxon>Chordata</taxon>
        <taxon>Craniata</taxon>
        <taxon>Vertebrata</taxon>
        <taxon>Euteleostomi</taxon>
        <taxon>Actinopterygii</taxon>
        <taxon>Neopterygii</taxon>
        <taxon>Teleostei</taxon>
        <taxon>Neoteleostei</taxon>
        <taxon>Acanthomorphata</taxon>
        <taxon>Eupercaria</taxon>
        <taxon>Perciformes</taxon>
        <taxon>Cottioidei</taxon>
        <taxon>Cottales</taxon>
        <taxon>Cyclopteridae</taxon>
        <taxon>Cyclopterus</taxon>
    </lineage>
</organism>
<evidence type="ECO:0000313" key="2">
    <source>
        <dbReference type="Proteomes" id="UP000694565"/>
    </source>
</evidence>
<dbReference type="Ensembl" id="ENSCLMT00005016439.1">
    <property type="protein sequence ID" value="ENSCLMP00005015474.1"/>
    <property type="gene ID" value="ENSCLMG00005008052.1"/>
</dbReference>
<dbReference type="Proteomes" id="UP000694565">
    <property type="component" value="Unplaced"/>
</dbReference>
<keyword evidence="2" id="KW-1185">Reference proteome</keyword>
<proteinExistence type="predicted"/>
<evidence type="ECO:0000313" key="1">
    <source>
        <dbReference type="Ensembl" id="ENSCLMP00005015474.1"/>
    </source>
</evidence>
<reference evidence="1" key="1">
    <citation type="submission" date="2025-08" db="UniProtKB">
        <authorList>
            <consortium name="Ensembl"/>
        </authorList>
    </citation>
    <scope>IDENTIFICATION</scope>
</reference>
<reference evidence="1" key="2">
    <citation type="submission" date="2025-09" db="UniProtKB">
        <authorList>
            <consortium name="Ensembl"/>
        </authorList>
    </citation>
    <scope>IDENTIFICATION</scope>
</reference>